<keyword evidence="1" id="KW-1133">Transmembrane helix</keyword>
<dbReference type="EMBL" id="JANFQF010000008">
    <property type="protein sequence ID" value="MCQ4119898.1"/>
    <property type="molecule type" value="Genomic_DNA"/>
</dbReference>
<sequence>MGTANGPMWALAGVIITAICTVLVAKINGRSSQKAAADPIRLQAEQKAFESAAAYWQKQIEGLNSDVARLEGKVDTVVRRSEENERKNRRRIRQLENELITHNITVPEWDTAT</sequence>
<keyword evidence="3" id="KW-1185">Reference proteome</keyword>
<gene>
    <name evidence="2" type="ORF">NOF53_12065</name>
</gene>
<evidence type="ECO:0000256" key="1">
    <source>
        <dbReference type="SAM" id="Phobius"/>
    </source>
</evidence>
<comment type="caution">
    <text evidence="2">The sequence shown here is derived from an EMBL/GenBank/DDBJ whole genome shotgun (WGS) entry which is preliminary data.</text>
</comment>
<name>A0ABT1QCA5_9NOCA</name>
<evidence type="ECO:0000313" key="3">
    <source>
        <dbReference type="Proteomes" id="UP001524501"/>
    </source>
</evidence>
<dbReference type="RefSeq" id="WP_255968475.1">
    <property type="nucleotide sequence ID" value="NZ_JANFQF010000008.1"/>
</dbReference>
<keyword evidence="1" id="KW-0812">Transmembrane</keyword>
<organism evidence="2 3">
    <name type="scientific">Rhodococcus tibetensis</name>
    <dbReference type="NCBI Taxonomy" id="2965064"/>
    <lineage>
        <taxon>Bacteria</taxon>
        <taxon>Bacillati</taxon>
        <taxon>Actinomycetota</taxon>
        <taxon>Actinomycetes</taxon>
        <taxon>Mycobacteriales</taxon>
        <taxon>Nocardiaceae</taxon>
        <taxon>Rhodococcus</taxon>
    </lineage>
</organism>
<protein>
    <submittedName>
        <fullName evidence="2">Uncharacterized protein</fullName>
    </submittedName>
</protein>
<keyword evidence="1" id="KW-0472">Membrane</keyword>
<evidence type="ECO:0000313" key="2">
    <source>
        <dbReference type="EMBL" id="MCQ4119898.1"/>
    </source>
</evidence>
<feature type="transmembrane region" description="Helical" evidence="1">
    <location>
        <begin position="6"/>
        <end position="25"/>
    </location>
</feature>
<proteinExistence type="predicted"/>
<reference evidence="2 3" key="1">
    <citation type="submission" date="2022-07" db="EMBL/GenBank/DDBJ databases">
        <title>Degradation activity of malathion, p-nitrophenol and potential low-temperature adaptation strategy of Rhodococcus sp. FXJ9.536.</title>
        <authorList>
            <person name="Huang J."/>
            <person name="Huang Y."/>
        </authorList>
    </citation>
    <scope>NUCLEOTIDE SEQUENCE [LARGE SCALE GENOMIC DNA]</scope>
    <source>
        <strain evidence="2 3">FXJ9.536</strain>
    </source>
</reference>
<dbReference type="Proteomes" id="UP001524501">
    <property type="component" value="Unassembled WGS sequence"/>
</dbReference>
<accession>A0ABT1QCA5</accession>